<accession>A0AA47MGT3</accession>
<dbReference type="Pfam" id="PF13613">
    <property type="entry name" value="HTH_Tnp_4"/>
    <property type="match status" value="1"/>
</dbReference>
<reference evidence="3" key="1">
    <citation type="journal article" date="2023" name="Front. Mar. Sci.">
        <title>A new Merluccius polli reference genome to investigate the effects of global change in West African waters.</title>
        <authorList>
            <person name="Mateo J.L."/>
            <person name="Blanco-Fernandez C."/>
            <person name="Garcia-Vazquez E."/>
            <person name="Machado-Schiaffino G."/>
        </authorList>
    </citation>
    <scope>NUCLEOTIDE SEQUENCE</scope>
    <source>
        <strain evidence="3">C29</strain>
        <tissue evidence="3">Fin</tissue>
    </source>
</reference>
<keyword evidence="4" id="KW-1185">Reference proteome</keyword>
<evidence type="ECO:0000313" key="3">
    <source>
        <dbReference type="EMBL" id="KAK0139802.1"/>
    </source>
</evidence>
<feature type="compositionally biased region" description="Basic and acidic residues" evidence="1">
    <location>
        <begin position="119"/>
        <end position="133"/>
    </location>
</feature>
<dbReference type="EMBL" id="JAOPHQ010004294">
    <property type="protein sequence ID" value="KAK0139802.1"/>
    <property type="molecule type" value="Genomic_DNA"/>
</dbReference>
<protein>
    <recommendedName>
        <fullName evidence="2">Transposase Helix-turn-helix domain-containing protein</fullName>
    </recommendedName>
</protein>
<dbReference type="PANTHER" id="PTHR23080:SF143">
    <property type="entry name" value="SI:DKEY-56D12.4"/>
    <property type="match status" value="1"/>
</dbReference>
<sequence>MTSIICSVRGCHNNWKKRRASLQQLCFEHGKTRAECCGATFNLYPPPSTDEARRMWLKALNLKKPPKKPNICSFNFVDGRPSVQHPYPEKWLGYVPPAKKARRMLVRLQETPSTSFASHETDAKTDEMTDGMPHRDASTQWEYLFMEHHSYAADPLHCPHLHDQATQCPEQHQLSLDAFQSLTDELTAGCSISQLHPKDKLLMTLMKLRLNLLQDDIAERFRVSQSVVSRVISQWLDLMEEKMRCYVPWLPRETIQATMPQCFKEHYPSTTCIIDCSETPLQKAHNLDSRGESYSHYYGQNTISSSS</sequence>
<gene>
    <name evidence="3" type="ORF">N1851_023291</name>
</gene>
<evidence type="ECO:0000259" key="2">
    <source>
        <dbReference type="Pfam" id="PF13613"/>
    </source>
</evidence>
<dbReference type="PANTHER" id="PTHR23080">
    <property type="entry name" value="THAP DOMAIN PROTEIN"/>
    <property type="match status" value="1"/>
</dbReference>
<dbReference type="AlphaFoldDB" id="A0AA47MGT3"/>
<feature type="region of interest" description="Disordered" evidence="1">
    <location>
        <begin position="111"/>
        <end position="133"/>
    </location>
</feature>
<dbReference type="Proteomes" id="UP001174136">
    <property type="component" value="Unassembled WGS sequence"/>
</dbReference>
<evidence type="ECO:0000256" key="1">
    <source>
        <dbReference type="SAM" id="MobiDB-lite"/>
    </source>
</evidence>
<organism evidence="3 4">
    <name type="scientific">Merluccius polli</name>
    <name type="common">Benguela hake</name>
    <name type="synonym">Merluccius cadenati</name>
    <dbReference type="NCBI Taxonomy" id="89951"/>
    <lineage>
        <taxon>Eukaryota</taxon>
        <taxon>Metazoa</taxon>
        <taxon>Chordata</taxon>
        <taxon>Craniata</taxon>
        <taxon>Vertebrata</taxon>
        <taxon>Euteleostomi</taxon>
        <taxon>Actinopterygii</taxon>
        <taxon>Neopterygii</taxon>
        <taxon>Teleostei</taxon>
        <taxon>Neoteleostei</taxon>
        <taxon>Acanthomorphata</taxon>
        <taxon>Zeiogadaria</taxon>
        <taxon>Gadariae</taxon>
        <taxon>Gadiformes</taxon>
        <taxon>Gadoidei</taxon>
        <taxon>Merlucciidae</taxon>
        <taxon>Merluccius</taxon>
    </lineage>
</organism>
<name>A0AA47MGT3_MERPO</name>
<comment type="caution">
    <text evidence="3">The sequence shown here is derived from an EMBL/GenBank/DDBJ whole genome shotgun (WGS) entry which is preliminary data.</text>
</comment>
<dbReference type="InterPro" id="IPR027805">
    <property type="entry name" value="Transposase_HTH_dom"/>
</dbReference>
<evidence type="ECO:0000313" key="4">
    <source>
        <dbReference type="Proteomes" id="UP001174136"/>
    </source>
</evidence>
<proteinExistence type="predicted"/>
<feature type="domain" description="Transposase Helix-turn-helix" evidence="2">
    <location>
        <begin position="194"/>
        <end position="243"/>
    </location>
</feature>